<dbReference type="Gene3D" id="3.10.20.90">
    <property type="entry name" value="Phosphatidylinositol 3-kinase Catalytic Subunit, Chain A, domain 1"/>
    <property type="match status" value="1"/>
</dbReference>
<evidence type="ECO:0000313" key="6">
    <source>
        <dbReference type="Proteomes" id="UP000218231"/>
    </source>
</evidence>
<dbReference type="Pfam" id="PF08059">
    <property type="entry name" value="SEP"/>
    <property type="match status" value="1"/>
</dbReference>
<dbReference type="SMART" id="SM00553">
    <property type="entry name" value="SEP"/>
    <property type="match status" value="1"/>
</dbReference>
<dbReference type="GO" id="GO:0061025">
    <property type="term" value="P:membrane fusion"/>
    <property type="evidence" value="ECO:0007669"/>
    <property type="project" value="TreeGrafter"/>
</dbReference>
<evidence type="ECO:0000256" key="1">
    <source>
        <dbReference type="ARBA" id="ARBA00007355"/>
    </source>
</evidence>
<feature type="domain" description="UBX" evidence="3">
    <location>
        <begin position="249"/>
        <end position="326"/>
    </location>
</feature>
<dbReference type="Gene3D" id="3.30.420.210">
    <property type="entry name" value="SEP domain"/>
    <property type="match status" value="1"/>
</dbReference>
<dbReference type="GO" id="GO:0045271">
    <property type="term" value="C:respiratory chain complex I"/>
    <property type="evidence" value="ECO:0007669"/>
    <property type="project" value="InterPro"/>
</dbReference>
<dbReference type="AlphaFoldDB" id="A0A2A2JET8"/>
<feature type="domain" description="SEP" evidence="4">
    <location>
        <begin position="130"/>
        <end position="195"/>
    </location>
</feature>
<evidence type="ECO:0008006" key="7">
    <source>
        <dbReference type="Google" id="ProtNLM"/>
    </source>
</evidence>
<dbReference type="GO" id="GO:0031468">
    <property type="term" value="P:nuclear membrane reassembly"/>
    <property type="evidence" value="ECO:0007669"/>
    <property type="project" value="TreeGrafter"/>
</dbReference>
<feature type="compositionally biased region" description="Gly residues" evidence="2">
    <location>
        <begin position="89"/>
        <end position="100"/>
    </location>
</feature>
<dbReference type="InterPro" id="IPR001012">
    <property type="entry name" value="UBX_dom"/>
</dbReference>
<dbReference type="PANTHER" id="PTHR23333">
    <property type="entry name" value="UBX DOMAIN CONTAINING PROTEIN"/>
    <property type="match status" value="1"/>
</dbReference>
<dbReference type="InterPro" id="IPR036241">
    <property type="entry name" value="NSFL1C_SEP_dom_sf"/>
</dbReference>
<proteinExistence type="inferred from homology"/>
<dbReference type="Pfam" id="PF00789">
    <property type="entry name" value="UBX"/>
    <property type="match status" value="1"/>
</dbReference>
<dbReference type="GO" id="GO:0043161">
    <property type="term" value="P:proteasome-mediated ubiquitin-dependent protein catabolic process"/>
    <property type="evidence" value="ECO:0007669"/>
    <property type="project" value="TreeGrafter"/>
</dbReference>
<dbReference type="CDD" id="cd01770">
    <property type="entry name" value="UBX_UBXN2"/>
    <property type="match status" value="1"/>
</dbReference>
<evidence type="ECO:0000259" key="3">
    <source>
        <dbReference type="PROSITE" id="PS50033"/>
    </source>
</evidence>
<dbReference type="SUPFAM" id="SSF102848">
    <property type="entry name" value="NSFL1 (p97 ATPase) cofactor p47, SEP domain"/>
    <property type="match status" value="1"/>
</dbReference>
<dbReference type="GO" id="GO:0007030">
    <property type="term" value="P:Golgi organization"/>
    <property type="evidence" value="ECO:0007669"/>
    <property type="project" value="TreeGrafter"/>
</dbReference>
<dbReference type="PROSITE" id="PS50033">
    <property type="entry name" value="UBX"/>
    <property type="match status" value="1"/>
</dbReference>
<dbReference type="SUPFAM" id="SSF54236">
    <property type="entry name" value="Ubiquitin-like"/>
    <property type="match status" value="1"/>
</dbReference>
<feature type="region of interest" description="Disordered" evidence="2">
    <location>
        <begin position="1"/>
        <end position="129"/>
    </location>
</feature>
<evidence type="ECO:0000259" key="4">
    <source>
        <dbReference type="PROSITE" id="PS51399"/>
    </source>
</evidence>
<dbReference type="InterPro" id="IPR029071">
    <property type="entry name" value="Ubiquitin-like_domsf"/>
</dbReference>
<dbReference type="GO" id="GO:0005634">
    <property type="term" value="C:nucleus"/>
    <property type="evidence" value="ECO:0007669"/>
    <property type="project" value="TreeGrafter"/>
</dbReference>
<keyword evidence="6" id="KW-1185">Reference proteome</keyword>
<name>A0A2A2JET8_9BILA</name>
<dbReference type="STRING" id="2018661.A0A2A2JET8"/>
<dbReference type="InterPro" id="IPR012989">
    <property type="entry name" value="SEP_domain"/>
</dbReference>
<sequence length="467" mass="51537">MSDKKFKTVADLGGNRDEEHDSGSGSEDTSDDERHGRRQGFFVGGSEHSGQQVLGPRGPAQPDDLFHALMRSARSHGAEVVNPNETSGGRQGSSGGGIRLGRGSESSSGAPPAVSAQDNQPTGEQSGGEEVEVRLTLWTNGFTVDDGPLRSPEDAANKEFITAIASGKIPPELMRQHHGKMINLRMERKGSDYAPPKAKPFEGSGTRLGGVVPNIVGTPAPSSSAPQAAMPDEKEKNLKEAIAAIGVKDDKEKTNVQVRLPDGSRLVAPFNVDQNVSTIRNFVVSARPELAFQEFQMMTTFPNKIIDDESLTLKDAGLLNAVVMMSWKQFIGVDKWVNLRNIIKQQGGIKSVLKKRYLMDQTRVGALVGEDQFGNKYYEDNAFYMPRNRWVEYPERVWLDYDASQVPPEWHGWLHHITDDPPTKKPPSQPAWKLEHRENLSINLEDKYVPYSTTRAKTQAWTPPSKK</sequence>
<dbReference type="GO" id="GO:0005829">
    <property type="term" value="C:cytosol"/>
    <property type="evidence" value="ECO:0007669"/>
    <property type="project" value="TreeGrafter"/>
</dbReference>
<dbReference type="GO" id="GO:0000045">
    <property type="term" value="P:autophagosome assembly"/>
    <property type="evidence" value="ECO:0007669"/>
    <property type="project" value="TreeGrafter"/>
</dbReference>
<dbReference type="PANTHER" id="PTHR23333:SF20">
    <property type="entry name" value="NSFL1 COFACTOR P47"/>
    <property type="match status" value="1"/>
</dbReference>
<dbReference type="Proteomes" id="UP000218231">
    <property type="component" value="Unassembled WGS sequence"/>
</dbReference>
<dbReference type="EMBL" id="LIAE01010480">
    <property type="protein sequence ID" value="PAV60141.1"/>
    <property type="molecule type" value="Genomic_DNA"/>
</dbReference>
<dbReference type="SMART" id="SM00166">
    <property type="entry name" value="UBX"/>
    <property type="match status" value="1"/>
</dbReference>
<dbReference type="Pfam" id="PF05071">
    <property type="entry name" value="NDUFA12"/>
    <property type="match status" value="1"/>
</dbReference>
<dbReference type="OrthoDB" id="274641at2759"/>
<organism evidence="5 6">
    <name type="scientific">Diploscapter pachys</name>
    <dbReference type="NCBI Taxonomy" id="2018661"/>
    <lineage>
        <taxon>Eukaryota</taxon>
        <taxon>Metazoa</taxon>
        <taxon>Ecdysozoa</taxon>
        <taxon>Nematoda</taxon>
        <taxon>Chromadorea</taxon>
        <taxon>Rhabditida</taxon>
        <taxon>Rhabditina</taxon>
        <taxon>Rhabditomorpha</taxon>
        <taxon>Rhabditoidea</taxon>
        <taxon>Rhabditidae</taxon>
        <taxon>Diploscapter</taxon>
    </lineage>
</organism>
<reference evidence="5 6" key="1">
    <citation type="journal article" date="2017" name="Curr. Biol.">
        <title>Genome architecture and evolution of a unichromosomal asexual nematode.</title>
        <authorList>
            <person name="Fradin H."/>
            <person name="Zegar C."/>
            <person name="Gutwein M."/>
            <person name="Lucas J."/>
            <person name="Kovtun M."/>
            <person name="Corcoran D."/>
            <person name="Baugh L.R."/>
            <person name="Kiontke K."/>
            <person name="Gunsalus K."/>
            <person name="Fitch D.H."/>
            <person name="Piano F."/>
        </authorList>
    </citation>
    <scope>NUCLEOTIDE SEQUENCE [LARGE SCALE GENOMIC DNA]</scope>
    <source>
        <strain evidence="5">PF1309</strain>
    </source>
</reference>
<accession>A0A2A2JET8</accession>
<evidence type="ECO:0000313" key="5">
    <source>
        <dbReference type="EMBL" id="PAV60141.1"/>
    </source>
</evidence>
<comment type="caution">
    <text evidence="5">The sequence shown here is derived from an EMBL/GenBank/DDBJ whole genome shotgun (WGS) entry which is preliminary data.</text>
</comment>
<comment type="similarity">
    <text evidence="1">Belongs to the complex I NDUFA12 subunit family.</text>
</comment>
<feature type="compositionally biased region" description="Basic and acidic residues" evidence="2">
    <location>
        <begin position="1"/>
        <end position="22"/>
    </location>
</feature>
<dbReference type="InterPro" id="IPR007763">
    <property type="entry name" value="NDUFA12"/>
</dbReference>
<protein>
    <recommendedName>
        <fullName evidence="7">NADH dehydrogenase [ubiquinone] 1 alpha subcomplex subunit 12</fullName>
    </recommendedName>
</protein>
<dbReference type="PROSITE" id="PS51399">
    <property type="entry name" value="SEP"/>
    <property type="match status" value="1"/>
</dbReference>
<evidence type="ECO:0000256" key="2">
    <source>
        <dbReference type="SAM" id="MobiDB-lite"/>
    </source>
</evidence>
<dbReference type="GO" id="GO:0043130">
    <property type="term" value="F:ubiquitin binding"/>
    <property type="evidence" value="ECO:0007669"/>
    <property type="project" value="TreeGrafter"/>
</dbReference>
<gene>
    <name evidence="5" type="ORF">WR25_18504</name>
</gene>